<proteinExistence type="predicted"/>
<evidence type="ECO:0000313" key="2">
    <source>
        <dbReference type="Proteomes" id="UP001177003"/>
    </source>
</evidence>
<organism evidence="1 2">
    <name type="scientific">Lactuca saligna</name>
    <name type="common">Willowleaf lettuce</name>
    <dbReference type="NCBI Taxonomy" id="75948"/>
    <lineage>
        <taxon>Eukaryota</taxon>
        <taxon>Viridiplantae</taxon>
        <taxon>Streptophyta</taxon>
        <taxon>Embryophyta</taxon>
        <taxon>Tracheophyta</taxon>
        <taxon>Spermatophyta</taxon>
        <taxon>Magnoliopsida</taxon>
        <taxon>eudicotyledons</taxon>
        <taxon>Gunneridae</taxon>
        <taxon>Pentapetalae</taxon>
        <taxon>asterids</taxon>
        <taxon>campanulids</taxon>
        <taxon>Asterales</taxon>
        <taxon>Asteraceae</taxon>
        <taxon>Cichorioideae</taxon>
        <taxon>Cichorieae</taxon>
        <taxon>Lactucinae</taxon>
        <taxon>Lactuca</taxon>
    </lineage>
</organism>
<sequence length="154" mass="16961">MFCNCRFCFRGYVSSLEAESSIGVVLVPRPYFCVQKVVVKLGVHNDKEKQRAMKATSSLAGLEPRRIALVSVLELTAAEKDGFFSEINMAIAGNHGLEVQFIGLSFLESLSLFGSLDKLVAPDHSCHSLLQDMSKGTSWKNLGQLLVFLLVVHQ</sequence>
<protein>
    <submittedName>
        <fullName evidence="1">Uncharacterized protein</fullName>
    </submittedName>
</protein>
<evidence type="ECO:0000313" key="1">
    <source>
        <dbReference type="EMBL" id="CAI9267712.1"/>
    </source>
</evidence>
<reference evidence="1" key="1">
    <citation type="submission" date="2023-04" db="EMBL/GenBank/DDBJ databases">
        <authorList>
            <person name="Vijverberg K."/>
            <person name="Xiong W."/>
            <person name="Schranz E."/>
        </authorList>
    </citation>
    <scope>NUCLEOTIDE SEQUENCE</scope>
</reference>
<accession>A0AA35VR18</accession>
<dbReference type="Proteomes" id="UP001177003">
    <property type="component" value="Chromosome 1"/>
</dbReference>
<keyword evidence="2" id="KW-1185">Reference proteome</keyword>
<name>A0AA35VR18_LACSI</name>
<dbReference type="AlphaFoldDB" id="A0AA35VR18"/>
<gene>
    <name evidence="1" type="ORF">LSALG_LOCUS8177</name>
</gene>
<dbReference type="EMBL" id="OX465077">
    <property type="protein sequence ID" value="CAI9267712.1"/>
    <property type="molecule type" value="Genomic_DNA"/>
</dbReference>